<name>A0AAV1RHR2_9ROSI</name>
<dbReference type="PANTHER" id="PTHR47723">
    <property type="entry name" value="OS05G0353850 PROTEIN"/>
    <property type="match status" value="1"/>
</dbReference>
<dbReference type="InterPro" id="IPR002156">
    <property type="entry name" value="RNaseH_domain"/>
</dbReference>
<feature type="domain" description="RNase H type-1" evidence="1">
    <location>
        <begin position="73"/>
        <end position="159"/>
    </location>
</feature>
<dbReference type="InterPro" id="IPR053151">
    <property type="entry name" value="RNase_H-like"/>
</dbReference>
<comment type="caution">
    <text evidence="2">The sequence shown here is derived from an EMBL/GenBank/DDBJ whole genome shotgun (WGS) entry which is preliminary data.</text>
</comment>
<keyword evidence="3" id="KW-1185">Reference proteome</keyword>
<dbReference type="InterPro" id="IPR012337">
    <property type="entry name" value="RNaseH-like_sf"/>
</dbReference>
<evidence type="ECO:0000259" key="1">
    <source>
        <dbReference type="Pfam" id="PF13456"/>
    </source>
</evidence>
<dbReference type="Pfam" id="PF13456">
    <property type="entry name" value="RVT_3"/>
    <property type="match status" value="1"/>
</dbReference>
<dbReference type="CDD" id="cd06222">
    <property type="entry name" value="RNase_H_like"/>
    <property type="match status" value="1"/>
</dbReference>
<dbReference type="Proteomes" id="UP001314170">
    <property type="component" value="Unassembled WGS sequence"/>
</dbReference>
<protein>
    <recommendedName>
        <fullName evidence="1">RNase H type-1 domain-containing protein</fullName>
    </recommendedName>
</protein>
<proteinExistence type="predicted"/>
<organism evidence="2 3">
    <name type="scientific">Dovyalis caffra</name>
    <dbReference type="NCBI Taxonomy" id="77055"/>
    <lineage>
        <taxon>Eukaryota</taxon>
        <taxon>Viridiplantae</taxon>
        <taxon>Streptophyta</taxon>
        <taxon>Embryophyta</taxon>
        <taxon>Tracheophyta</taxon>
        <taxon>Spermatophyta</taxon>
        <taxon>Magnoliopsida</taxon>
        <taxon>eudicotyledons</taxon>
        <taxon>Gunneridae</taxon>
        <taxon>Pentapetalae</taxon>
        <taxon>rosids</taxon>
        <taxon>fabids</taxon>
        <taxon>Malpighiales</taxon>
        <taxon>Salicaceae</taxon>
        <taxon>Flacourtieae</taxon>
        <taxon>Dovyalis</taxon>
    </lineage>
</organism>
<dbReference type="Gene3D" id="3.30.420.10">
    <property type="entry name" value="Ribonuclease H-like superfamily/Ribonuclease H"/>
    <property type="match status" value="1"/>
</dbReference>
<dbReference type="InterPro" id="IPR036397">
    <property type="entry name" value="RNaseH_sf"/>
</dbReference>
<sequence length="165" mass="18709">MVSKLLYYIQHFKKHSLDIQKDFDEKEAMKVYALPDQRAKDEAVELPFVQMLLTNQDKVDPKFVVFIDNGTSYQNIGSNNVGKASALFQGLQLCSELNLVIDIVELDSRLIVEVVKNSFQCPWSISYLIRKCKALLQGINIVHVLREGNSLANHLADHAYGHCSI</sequence>
<gene>
    <name evidence="2" type="ORF">DCAF_LOCUS9714</name>
</gene>
<reference evidence="2 3" key="1">
    <citation type="submission" date="2024-01" db="EMBL/GenBank/DDBJ databases">
        <authorList>
            <person name="Waweru B."/>
        </authorList>
    </citation>
    <scope>NUCLEOTIDE SEQUENCE [LARGE SCALE GENOMIC DNA]</scope>
</reference>
<dbReference type="GO" id="GO:0003676">
    <property type="term" value="F:nucleic acid binding"/>
    <property type="evidence" value="ECO:0007669"/>
    <property type="project" value="InterPro"/>
</dbReference>
<dbReference type="GO" id="GO:0004523">
    <property type="term" value="F:RNA-DNA hybrid ribonuclease activity"/>
    <property type="evidence" value="ECO:0007669"/>
    <property type="project" value="InterPro"/>
</dbReference>
<dbReference type="AlphaFoldDB" id="A0AAV1RHR2"/>
<dbReference type="SUPFAM" id="SSF53098">
    <property type="entry name" value="Ribonuclease H-like"/>
    <property type="match status" value="1"/>
</dbReference>
<dbReference type="EMBL" id="CAWUPB010000936">
    <property type="protein sequence ID" value="CAK7333973.1"/>
    <property type="molecule type" value="Genomic_DNA"/>
</dbReference>
<evidence type="ECO:0000313" key="3">
    <source>
        <dbReference type="Proteomes" id="UP001314170"/>
    </source>
</evidence>
<dbReference type="InterPro" id="IPR044730">
    <property type="entry name" value="RNase_H-like_dom_plant"/>
</dbReference>
<accession>A0AAV1RHR2</accession>
<dbReference type="PANTHER" id="PTHR47723:SF24">
    <property type="entry name" value="RNASE H TYPE-1 DOMAIN-CONTAINING PROTEIN"/>
    <property type="match status" value="1"/>
</dbReference>
<evidence type="ECO:0000313" key="2">
    <source>
        <dbReference type="EMBL" id="CAK7333973.1"/>
    </source>
</evidence>